<evidence type="ECO:0000256" key="5">
    <source>
        <dbReference type="PROSITE-ProRule" id="PRU00703"/>
    </source>
</evidence>
<reference evidence="9" key="1">
    <citation type="submission" date="2022-11" db="UniProtKB">
        <authorList>
            <consortium name="WormBaseParasite"/>
        </authorList>
    </citation>
    <scope>IDENTIFICATION</scope>
</reference>
<evidence type="ECO:0000256" key="4">
    <source>
        <dbReference type="ARBA" id="ARBA00025878"/>
    </source>
</evidence>
<dbReference type="SUPFAM" id="SSF54631">
    <property type="entry name" value="CBS-domain pair"/>
    <property type="match status" value="2"/>
</dbReference>
<evidence type="ECO:0000313" key="8">
    <source>
        <dbReference type="Proteomes" id="UP000887581"/>
    </source>
</evidence>
<dbReference type="InterPro" id="IPR050511">
    <property type="entry name" value="AMPK_gamma/SDS23_families"/>
</dbReference>
<keyword evidence="8" id="KW-1185">Reference proteome</keyword>
<dbReference type="WBParaSite" id="sdigi.contig714.g9570.t1">
    <property type="protein sequence ID" value="sdigi.contig714.g9570.t1"/>
    <property type="gene ID" value="sdigi.contig714.g9570"/>
</dbReference>
<comment type="similarity">
    <text evidence="1">Belongs to the 5'-AMP-activated protein kinase gamma subunit family.</text>
</comment>
<dbReference type="InterPro" id="IPR000644">
    <property type="entry name" value="CBS_dom"/>
</dbReference>
<accession>A0A915Q140</accession>
<feature type="region of interest" description="Disordered" evidence="6">
    <location>
        <begin position="142"/>
        <end position="167"/>
    </location>
</feature>
<dbReference type="Pfam" id="PF00571">
    <property type="entry name" value="CBS"/>
    <property type="match status" value="3"/>
</dbReference>
<keyword evidence="2" id="KW-0677">Repeat</keyword>
<evidence type="ECO:0000256" key="2">
    <source>
        <dbReference type="ARBA" id="ARBA00022737"/>
    </source>
</evidence>
<organism evidence="8 9">
    <name type="scientific">Setaria digitata</name>
    <dbReference type="NCBI Taxonomy" id="48799"/>
    <lineage>
        <taxon>Eukaryota</taxon>
        <taxon>Metazoa</taxon>
        <taxon>Ecdysozoa</taxon>
        <taxon>Nematoda</taxon>
        <taxon>Chromadorea</taxon>
        <taxon>Rhabditida</taxon>
        <taxon>Spirurina</taxon>
        <taxon>Spiruromorpha</taxon>
        <taxon>Filarioidea</taxon>
        <taxon>Setariidae</taxon>
        <taxon>Setaria</taxon>
    </lineage>
</organism>
<protein>
    <submittedName>
        <fullName evidence="9">CBS domain-containing protein</fullName>
    </submittedName>
</protein>
<dbReference type="SMART" id="SM00116">
    <property type="entry name" value="CBS"/>
    <property type="match status" value="4"/>
</dbReference>
<dbReference type="GO" id="GO:0019901">
    <property type="term" value="F:protein kinase binding"/>
    <property type="evidence" value="ECO:0007669"/>
    <property type="project" value="TreeGrafter"/>
</dbReference>
<dbReference type="GO" id="GO:0019887">
    <property type="term" value="F:protein kinase regulator activity"/>
    <property type="evidence" value="ECO:0007669"/>
    <property type="project" value="TreeGrafter"/>
</dbReference>
<dbReference type="GO" id="GO:0005737">
    <property type="term" value="C:cytoplasm"/>
    <property type="evidence" value="ECO:0007669"/>
    <property type="project" value="TreeGrafter"/>
</dbReference>
<sequence>MRFGGADEIILATSRDTITSSMIGNSHHHGPNIKTNPDSELNYVHLMQFNACYEAMPTSSKMVVFDTKLQLKKAFNGLIYQNTRHVLLSDSAKNNAIVGILSVTDFIRVLLLLHKMKKERKEGDAPKEREIFATGINNNTTSELTDNLNKSNVPNEANKEIGIPSGEYQDGKKIKKEVGDTEADKPKKDIGTLTISEYRDLVCSEGKLMDLISITAEESLLKAAFLLSKQRIHRLPVLDPNDGSPLFILTHKRILKFLWLFGQSLYIPNYHHKTCKELGVGTYDGIRVVYPDTSLILCLDILLNKGVSGVPVVEHKTFRVVDMYSRFDAIGVALEDKIDELDVTVQEALAFRNTFRLEKDRVVSISVTDSLWTAITVLVERNVHRLCVLKDNGAIEGLISLSDVMNFLVVNVAEKLPAENLHHHSRFNQHSRHSSTNDLSEMKTDADLEGQQYDTGSLREQYGTGDLHQKFSAISMN</sequence>
<dbReference type="InterPro" id="IPR046342">
    <property type="entry name" value="CBS_dom_sf"/>
</dbReference>
<dbReference type="PROSITE" id="PS51371">
    <property type="entry name" value="CBS"/>
    <property type="match status" value="2"/>
</dbReference>
<dbReference type="Proteomes" id="UP000887581">
    <property type="component" value="Unplaced"/>
</dbReference>
<keyword evidence="3 5" id="KW-0129">CBS domain</keyword>
<name>A0A915Q140_9BILA</name>
<feature type="domain" description="CBS" evidence="7">
    <location>
        <begin position="203"/>
        <end position="265"/>
    </location>
</feature>
<evidence type="ECO:0000256" key="3">
    <source>
        <dbReference type="ARBA" id="ARBA00023122"/>
    </source>
</evidence>
<dbReference type="PANTHER" id="PTHR13780:SF19">
    <property type="entry name" value="CBS DOMAIN-CONTAINING PROTEIN"/>
    <property type="match status" value="1"/>
</dbReference>
<dbReference type="GO" id="GO:0031588">
    <property type="term" value="C:nucleotide-activated protein kinase complex"/>
    <property type="evidence" value="ECO:0007669"/>
    <property type="project" value="TreeGrafter"/>
</dbReference>
<evidence type="ECO:0000259" key="7">
    <source>
        <dbReference type="PROSITE" id="PS51371"/>
    </source>
</evidence>
<feature type="domain" description="CBS" evidence="7">
    <location>
        <begin position="357"/>
        <end position="414"/>
    </location>
</feature>
<dbReference type="GO" id="GO:0016208">
    <property type="term" value="F:AMP binding"/>
    <property type="evidence" value="ECO:0007669"/>
    <property type="project" value="TreeGrafter"/>
</dbReference>
<proteinExistence type="inferred from homology"/>
<evidence type="ECO:0000256" key="1">
    <source>
        <dbReference type="ARBA" id="ARBA00006750"/>
    </source>
</evidence>
<comment type="subunit">
    <text evidence="4">AMPK is a heterotrimer of an alpha catalytic subunit (PRKAA1 or PRKAA2), a beta (PRKAB1 or PRKAB2) and a gamma non-catalytic subunits (PRKAG1, PRKAG2 or PRKAG3). Interacts with FNIP1 and FNIP2.</text>
</comment>
<feature type="compositionally biased region" description="Polar residues" evidence="6">
    <location>
        <begin position="142"/>
        <end position="155"/>
    </location>
</feature>
<dbReference type="AlphaFoldDB" id="A0A915Q140"/>
<evidence type="ECO:0000313" key="9">
    <source>
        <dbReference type="WBParaSite" id="sdigi.contig714.g9570.t1"/>
    </source>
</evidence>
<evidence type="ECO:0000256" key="6">
    <source>
        <dbReference type="SAM" id="MobiDB-lite"/>
    </source>
</evidence>
<dbReference type="PANTHER" id="PTHR13780">
    <property type="entry name" value="AMP-ACTIVATED PROTEIN KINASE, GAMMA REGULATORY SUBUNIT"/>
    <property type="match status" value="1"/>
</dbReference>
<dbReference type="Gene3D" id="3.10.580.10">
    <property type="entry name" value="CBS-domain"/>
    <property type="match status" value="2"/>
</dbReference>
<dbReference type="GO" id="GO:0005634">
    <property type="term" value="C:nucleus"/>
    <property type="evidence" value="ECO:0007669"/>
    <property type="project" value="TreeGrafter"/>
</dbReference>